<dbReference type="WBParaSite" id="ES5_v2.g24057.t1">
    <property type="protein sequence ID" value="ES5_v2.g24057.t1"/>
    <property type="gene ID" value="ES5_v2.g24057"/>
</dbReference>
<evidence type="ECO:0000313" key="2">
    <source>
        <dbReference type="WBParaSite" id="ES5_v2.g24057.t1"/>
    </source>
</evidence>
<organism evidence="1 2">
    <name type="scientific">Panagrolaimus sp. ES5</name>
    <dbReference type="NCBI Taxonomy" id="591445"/>
    <lineage>
        <taxon>Eukaryota</taxon>
        <taxon>Metazoa</taxon>
        <taxon>Ecdysozoa</taxon>
        <taxon>Nematoda</taxon>
        <taxon>Chromadorea</taxon>
        <taxon>Rhabditida</taxon>
        <taxon>Tylenchina</taxon>
        <taxon>Panagrolaimomorpha</taxon>
        <taxon>Panagrolaimoidea</taxon>
        <taxon>Panagrolaimidae</taxon>
        <taxon>Panagrolaimus</taxon>
    </lineage>
</organism>
<reference evidence="2" key="1">
    <citation type="submission" date="2022-11" db="UniProtKB">
        <authorList>
            <consortium name="WormBaseParasite"/>
        </authorList>
    </citation>
    <scope>IDENTIFICATION</scope>
</reference>
<sequence>MFLFGNANIAKLKLDVLNVARNRVQYVIFIKVLGNANNIKQGTLHIIVRHYSQFANKINDTIVISPPMLKLIEECESNGLESTSRKLLSFFETSESIEDRKNLKEMENILFEYVKSKMTLERFMGTQVSDNGVTSYRFEVNKNKLCVVLSKEIFSGTDGKENINIITAFFS</sequence>
<dbReference type="Proteomes" id="UP000887579">
    <property type="component" value="Unplaced"/>
</dbReference>
<protein>
    <submittedName>
        <fullName evidence="2">Uncharacterized protein</fullName>
    </submittedName>
</protein>
<proteinExistence type="predicted"/>
<accession>A0AC34G2U3</accession>
<evidence type="ECO:0000313" key="1">
    <source>
        <dbReference type="Proteomes" id="UP000887579"/>
    </source>
</evidence>
<name>A0AC34G2U3_9BILA</name>